<evidence type="ECO:0000259" key="7">
    <source>
        <dbReference type="Pfam" id="PF01555"/>
    </source>
</evidence>
<evidence type="ECO:0000313" key="8">
    <source>
        <dbReference type="EMBL" id="ADW17531.1"/>
    </source>
</evidence>
<evidence type="ECO:0000256" key="5">
    <source>
        <dbReference type="ARBA" id="ARBA00022691"/>
    </source>
</evidence>
<dbReference type="GO" id="GO:0009007">
    <property type="term" value="F:site-specific DNA-methyltransferase (adenine-specific) activity"/>
    <property type="evidence" value="ECO:0007669"/>
    <property type="project" value="UniProtKB-EC"/>
</dbReference>
<comment type="similarity">
    <text evidence="1">Belongs to the N(4)/N(6)-methyltransferase family.</text>
</comment>
<dbReference type="REBASE" id="32304">
    <property type="entry name" value="M.DprORF1368P"/>
</dbReference>
<evidence type="ECO:0000313" key="9">
    <source>
        <dbReference type="Proteomes" id="UP000006365"/>
    </source>
</evidence>
<accession>A0A7U4DNX1</accession>
<evidence type="ECO:0000256" key="1">
    <source>
        <dbReference type="ARBA" id="ARBA00006594"/>
    </source>
</evidence>
<dbReference type="PRINTS" id="PR00506">
    <property type="entry name" value="D21N6MTFRASE"/>
</dbReference>
<keyword evidence="9" id="KW-1185">Reference proteome</keyword>
<evidence type="ECO:0000256" key="6">
    <source>
        <dbReference type="ARBA" id="ARBA00047942"/>
    </source>
</evidence>
<keyword evidence="3 8" id="KW-0489">Methyltransferase</keyword>
<keyword evidence="5" id="KW-0949">S-adenosyl-L-methionine</keyword>
<dbReference type="Gene3D" id="3.40.50.150">
    <property type="entry name" value="Vaccinia Virus protein VP39"/>
    <property type="match status" value="1"/>
</dbReference>
<dbReference type="PROSITE" id="PS00092">
    <property type="entry name" value="N6_MTASE"/>
    <property type="match status" value="1"/>
</dbReference>
<proteinExistence type="inferred from homology"/>
<evidence type="ECO:0000256" key="4">
    <source>
        <dbReference type="ARBA" id="ARBA00022679"/>
    </source>
</evidence>
<sequence>MPELMWKGKEQVINHHLEVPVRVLKRHFAFNGDADGVNSTGNTIIHGDNLEALKALLPEYEGRIRCIYIDPPYNTGNESWVYNDNVNEPQIVKWLGQVVGKDGEDLCRHDKWLCMMYPRLQLLRRLLAEDGSIWISIDDNEQAHLRAVMDEIFGQRNFITTVIWQKVYSPKNSARHFSEDHDFIMVYAKNASQWVPNPMPRTEAQNKAYKNYDHDPRGPWKASDLSARNYYGEGTYAITCPSGRVIDGPPTGMYWRVSQQKFLEMDRDKRIWWGRTGDNVPAIKRFLTDVKQGVVPQTLWPYQEVGHTQDAKKELLAVLDFATSADVFVTPKPTRLIDRILHIATDKDAIILDSFAGSGTTGHAVLNLNRQDGGNRTFILIEMMDYAETITAERIKRVINGYGEGSKAVAGTGGGFTYCTLGERVFDDEGFLNPNLDRAALRDYVARSEGLPGAEAGEHPHWLGERDRTGYYFYDDPERPTVLNLEFLATLTRRNESYLIYADSCLLDEAFMQHHHILFKKIPRDISRF</sequence>
<dbReference type="Pfam" id="PF01555">
    <property type="entry name" value="N6_N4_Mtase"/>
    <property type="match status" value="1"/>
</dbReference>
<dbReference type="RefSeq" id="WP_015724072.1">
    <property type="nucleotide sequence ID" value="NC_014972.1"/>
</dbReference>
<feature type="domain" description="DNA methylase N-4/N-6" evidence="7">
    <location>
        <begin position="64"/>
        <end position="390"/>
    </location>
</feature>
<dbReference type="InterPro" id="IPR002295">
    <property type="entry name" value="N4/N6-MTase_EcoPI_Mod-like"/>
</dbReference>
<evidence type="ECO:0000256" key="3">
    <source>
        <dbReference type="ARBA" id="ARBA00022603"/>
    </source>
</evidence>
<dbReference type="SUPFAM" id="SSF53335">
    <property type="entry name" value="S-adenosyl-L-methionine-dependent methyltransferases"/>
    <property type="match status" value="1"/>
</dbReference>
<organism evidence="8 9">
    <name type="scientific">Desulfobulbus propionicus (strain ATCC 33891 / DSM 2032 / VKM B-1956 / 1pr3)</name>
    <dbReference type="NCBI Taxonomy" id="577650"/>
    <lineage>
        <taxon>Bacteria</taxon>
        <taxon>Pseudomonadati</taxon>
        <taxon>Thermodesulfobacteriota</taxon>
        <taxon>Desulfobulbia</taxon>
        <taxon>Desulfobulbales</taxon>
        <taxon>Desulfobulbaceae</taxon>
        <taxon>Desulfobulbus</taxon>
    </lineage>
</organism>
<dbReference type="GO" id="GO:0032259">
    <property type="term" value="P:methylation"/>
    <property type="evidence" value="ECO:0007669"/>
    <property type="project" value="UniProtKB-KW"/>
</dbReference>
<dbReference type="InterPro" id="IPR029063">
    <property type="entry name" value="SAM-dependent_MTases_sf"/>
</dbReference>
<gene>
    <name evidence="8" type="ordered locus">Despr_1368</name>
</gene>
<protein>
    <recommendedName>
        <fullName evidence="2">site-specific DNA-methyltransferase (adenine-specific)</fullName>
        <ecNumber evidence="2">2.1.1.72</ecNumber>
    </recommendedName>
</protein>
<dbReference type="Proteomes" id="UP000006365">
    <property type="component" value="Chromosome"/>
</dbReference>
<evidence type="ECO:0000256" key="2">
    <source>
        <dbReference type="ARBA" id="ARBA00011900"/>
    </source>
</evidence>
<dbReference type="EMBL" id="CP002364">
    <property type="protein sequence ID" value="ADW17531.1"/>
    <property type="molecule type" value="Genomic_DNA"/>
</dbReference>
<dbReference type="GO" id="GO:0008170">
    <property type="term" value="F:N-methyltransferase activity"/>
    <property type="evidence" value="ECO:0007669"/>
    <property type="project" value="InterPro"/>
</dbReference>
<name>A0A7U4DNX1_DESPD</name>
<dbReference type="InterPro" id="IPR002941">
    <property type="entry name" value="DNA_methylase_N4/N6"/>
</dbReference>
<reference evidence="8 9" key="1">
    <citation type="journal article" date="2011" name="Stand. Genomic Sci.">
        <title>Complete genome sequence of Desulfobulbus propionicus type strain (1pr3).</title>
        <authorList>
            <person name="Pagani I."/>
            <person name="Lapidus A."/>
            <person name="Nolan M."/>
            <person name="Lucas S."/>
            <person name="Hammon N."/>
            <person name="Deshpande S."/>
            <person name="Cheng J.F."/>
            <person name="Chertkov O."/>
            <person name="Davenport K."/>
            <person name="Tapia R."/>
            <person name="Han C."/>
            <person name="Goodwin L."/>
            <person name="Pitluck S."/>
            <person name="Liolios K."/>
            <person name="Mavromatis K."/>
            <person name="Ivanova N."/>
            <person name="Mikhailova N."/>
            <person name="Pati A."/>
            <person name="Chen A."/>
            <person name="Palaniappan K."/>
            <person name="Land M."/>
            <person name="Hauser L."/>
            <person name="Chang Y.J."/>
            <person name="Jeffries C.D."/>
            <person name="Detter J.C."/>
            <person name="Brambilla E."/>
            <person name="Kannan K.P."/>
            <person name="Djao O.D."/>
            <person name="Rohde M."/>
            <person name="Pukall R."/>
            <person name="Spring S."/>
            <person name="Goker M."/>
            <person name="Sikorski J."/>
            <person name="Woyke T."/>
            <person name="Bristow J."/>
            <person name="Eisen J.A."/>
            <person name="Markowitz V."/>
            <person name="Hugenholtz P."/>
            <person name="Kyrpides N.C."/>
            <person name="Klenk H.P."/>
        </authorList>
    </citation>
    <scope>NUCLEOTIDE SEQUENCE [LARGE SCALE GENOMIC DNA]</scope>
    <source>
        <strain evidence="9">ATCC 33891 / DSM 2032 / 1pr3</strain>
    </source>
</reference>
<dbReference type="AlphaFoldDB" id="A0A7U4DNX1"/>
<dbReference type="GO" id="GO:0003677">
    <property type="term" value="F:DNA binding"/>
    <property type="evidence" value="ECO:0007669"/>
    <property type="project" value="InterPro"/>
</dbReference>
<keyword evidence="4 8" id="KW-0808">Transferase</keyword>
<dbReference type="InterPro" id="IPR002052">
    <property type="entry name" value="DNA_methylase_N6_adenine_CS"/>
</dbReference>
<dbReference type="KEGG" id="dpr:Despr_1368"/>
<dbReference type="EC" id="2.1.1.72" evidence="2"/>
<comment type="catalytic activity">
    <reaction evidence="6">
        <text>a 2'-deoxyadenosine in DNA + S-adenosyl-L-methionine = an N(6)-methyl-2'-deoxyadenosine in DNA + S-adenosyl-L-homocysteine + H(+)</text>
        <dbReference type="Rhea" id="RHEA:15197"/>
        <dbReference type="Rhea" id="RHEA-COMP:12418"/>
        <dbReference type="Rhea" id="RHEA-COMP:12419"/>
        <dbReference type="ChEBI" id="CHEBI:15378"/>
        <dbReference type="ChEBI" id="CHEBI:57856"/>
        <dbReference type="ChEBI" id="CHEBI:59789"/>
        <dbReference type="ChEBI" id="CHEBI:90615"/>
        <dbReference type="ChEBI" id="CHEBI:90616"/>
        <dbReference type="EC" id="2.1.1.72"/>
    </reaction>
</comment>